<protein>
    <submittedName>
        <fullName evidence="2">Uncharacterized protein</fullName>
    </submittedName>
</protein>
<gene>
    <name evidence="2" type="ORF">C9I98_14450</name>
</gene>
<dbReference type="Proteomes" id="UP000241771">
    <property type="component" value="Unassembled WGS sequence"/>
</dbReference>
<proteinExistence type="predicted"/>
<evidence type="ECO:0000256" key="1">
    <source>
        <dbReference type="SAM" id="MobiDB-lite"/>
    </source>
</evidence>
<name>A0A2T3NQX0_9GAMM</name>
<dbReference type="EMBL" id="PYMA01000009">
    <property type="protein sequence ID" value="PSW18676.1"/>
    <property type="molecule type" value="Genomic_DNA"/>
</dbReference>
<organism evidence="2 3">
    <name type="scientific">Photobacterium sanctipauli</name>
    <dbReference type="NCBI Taxonomy" id="1342794"/>
    <lineage>
        <taxon>Bacteria</taxon>
        <taxon>Pseudomonadati</taxon>
        <taxon>Pseudomonadota</taxon>
        <taxon>Gammaproteobacteria</taxon>
        <taxon>Vibrionales</taxon>
        <taxon>Vibrionaceae</taxon>
        <taxon>Photobacterium</taxon>
    </lineage>
</organism>
<feature type="region of interest" description="Disordered" evidence="1">
    <location>
        <begin position="114"/>
        <end position="137"/>
    </location>
</feature>
<accession>A0A2T3NQX0</accession>
<comment type="caution">
    <text evidence="2">The sequence shown here is derived from an EMBL/GenBank/DDBJ whole genome shotgun (WGS) entry which is preliminary data.</text>
</comment>
<evidence type="ECO:0000313" key="3">
    <source>
        <dbReference type="Proteomes" id="UP000241771"/>
    </source>
</evidence>
<keyword evidence="3" id="KW-1185">Reference proteome</keyword>
<evidence type="ECO:0000313" key="2">
    <source>
        <dbReference type="EMBL" id="PSW18676.1"/>
    </source>
</evidence>
<dbReference type="RefSeq" id="WP_036826765.1">
    <property type="nucleotide sequence ID" value="NZ_JGVO01000785.1"/>
</dbReference>
<sequence>MKGSESNNGISSKANNKTSNKAVPLKATLMGLMSIAVMSGCSVVHEVTEDASFSSTMFWSDEDKARLERYPECKNNQKVMSCIALMEARADRDYEAKIRAREQELLEQEKARKAKEHEEWLKSPEGVAHAKEQERKAAEQERKQAAVKGQCEHVAKDFAQDYPVQYKGLRHWQPMYGDMVLCLADYIYKDVYEVEHYKVITFEYNTSSNRYQWRE</sequence>
<reference evidence="2 3" key="1">
    <citation type="submission" date="2018-01" db="EMBL/GenBank/DDBJ databases">
        <title>Whole genome sequencing of Histamine producing bacteria.</title>
        <authorList>
            <person name="Butler K."/>
        </authorList>
    </citation>
    <scope>NUCLEOTIDE SEQUENCE [LARGE SCALE GENOMIC DNA]</scope>
    <source>
        <strain evidence="2 3">DSM 100436</strain>
    </source>
</reference>
<dbReference type="AlphaFoldDB" id="A0A2T3NQX0"/>